<feature type="compositionally biased region" description="Basic and acidic residues" evidence="1">
    <location>
        <begin position="112"/>
        <end position="124"/>
    </location>
</feature>
<protein>
    <submittedName>
        <fullName evidence="2">Macaca fascicularis brain cDNA clone: QflA-11202, similar to human hypothetical protein MGC2477 (MGC2477), mRNA, RefSeq: NM_024099.2</fullName>
    </submittedName>
</protein>
<organism evidence="2">
    <name type="scientific">Macaca fascicularis</name>
    <name type="common">Crab-eating macaque</name>
    <name type="synonym">Cynomolgus monkey</name>
    <dbReference type="NCBI Taxonomy" id="9541"/>
    <lineage>
        <taxon>Eukaryota</taxon>
        <taxon>Metazoa</taxon>
        <taxon>Chordata</taxon>
        <taxon>Craniata</taxon>
        <taxon>Vertebrata</taxon>
        <taxon>Euteleostomi</taxon>
        <taxon>Mammalia</taxon>
        <taxon>Eutheria</taxon>
        <taxon>Euarchontoglires</taxon>
        <taxon>Primates</taxon>
        <taxon>Haplorrhini</taxon>
        <taxon>Catarrhini</taxon>
        <taxon>Cercopithecidae</taxon>
        <taxon>Cercopithecinae</taxon>
        <taxon>Macaca</taxon>
    </lineage>
</organism>
<dbReference type="EMBL" id="AB171556">
    <property type="protein sequence ID" value="BAE88619.1"/>
    <property type="molecule type" value="mRNA"/>
</dbReference>
<feature type="region of interest" description="Disordered" evidence="1">
    <location>
        <begin position="1"/>
        <end position="21"/>
    </location>
</feature>
<evidence type="ECO:0000313" key="2">
    <source>
        <dbReference type="EMBL" id="BAE88619.1"/>
    </source>
</evidence>
<feature type="region of interest" description="Disordered" evidence="1">
    <location>
        <begin position="48"/>
        <end position="124"/>
    </location>
</feature>
<reference evidence="2" key="1">
    <citation type="journal article" date="2007" name="PLoS Biol.">
        <title>Rate of evolution in brain-expressed genes in humans and other primates.</title>
        <authorList>
            <person name="Wang H.-Y."/>
            <person name="Chien H.-C."/>
            <person name="Osada N."/>
            <person name="Hashimoto K."/>
            <person name="Sugano S."/>
            <person name="Gojobori T."/>
            <person name="Chou C.-K."/>
            <person name="Tsai S.-F."/>
            <person name="Wu C.-I."/>
            <person name="Shen C.-K.J."/>
        </authorList>
    </citation>
    <scope>NUCLEOTIDE SEQUENCE</scope>
</reference>
<evidence type="ECO:0000256" key="1">
    <source>
        <dbReference type="SAM" id="MobiDB-lite"/>
    </source>
</evidence>
<name>I7GLS7_MACFA</name>
<dbReference type="AlphaFoldDB" id="I7GLS7"/>
<proteinExistence type="evidence at transcript level"/>
<sequence>MVSAIGRSSLREGAVRPRGYGSRVRLAAAVNSGGRPAGCAGGHGVLAENADHSRSAGRRGWRGLRAPCYRDPRRAAEAGNAKGDATAGPAEQGGDGQDPAAIGGHSAGGSDHTGERGLEEELDG</sequence>
<accession>I7GLS7</accession>